<evidence type="ECO:0000313" key="10">
    <source>
        <dbReference type="Proteomes" id="UP001597180"/>
    </source>
</evidence>
<dbReference type="Pfam" id="PF03845">
    <property type="entry name" value="Spore_permease"/>
    <property type="match status" value="1"/>
</dbReference>
<protein>
    <submittedName>
        <fullName evidence="9">Endospore germination permease</fullName>
    </submittedName>
</protein>
<organism evidence="9 10">
    <name type="scientific">Paenibacillus vulneris</name>
    <dbReference type="NCBI Taxonomy" id="1133364"/>
    <lineage>
        <taxon>Bacteria</taxon>
        <taxon>Bacillati</taxon>
        <taxon>Bacillota</taxon>
        <taxon>Bacilli</taxon>
        <taxon>Bacillales</taxon>
        <taxon>Paenibacillaceae</taxon>
        <taxon>Paenibacillus</taxon>
    </lineage>
</organism>
<keyword evidence="5 8" id="KW-0812">Transmembrane</keyword>
<keyword evidence="10" id="KW-1185">Reference proteome</keyword>
<proteinExistence type="inferred from homology"/>
<evidence type="ECO:0000256" key="5">
    <source>
        <dbReference type="ARBA" id="ARBA00022692"/>
    </source>
</evidence>
<evidence type="ECO:0000256" key="6">
    <source>
        <dbReference type="ARBA" id="ARBA00022989"/>
    </source>
</evidence>
<keyword evidence="3" id="KW-0813">Transport</keyword>
<feature type="transmembrane region" description="Helical" evidence="8">
    <location>
        <begin position="12"/>
        <end position="31"/>
    </location>
</feature>
<gene>
    <name evidence="9" type="ORF">ACFQ4B_23435</name>
</gene>
<feature type="transmembrane region" description="Helical" evidence="8">
    <location>
        <begin position="307"/>
        <end position="333"/>
    </location>
</feature>
<comment type="similarity">
    <text evidence="2">Belongs to the amino acid-polyamine-organocation (APC) superfamily. Spore germination protein (SGP) (TC 2.A.3.9) family.</text>
</comment>
<reference evidence="10" key="1">
    <citation type="journal article" date="2019" name="Int. J. Syst. Evol. Microbiol.">
        <title>The Global Catalogue of Microorganisms (GCM) 10K type strain sequencing project: providing services to taxonomists for standard genome sequencing and annotation.</title>
        <authorList>
            <consortium name="The Broad Institute Genomics Platform"/>
            <consortium name="The Broad Institute Genome Sequencing Center for Infectious Disease"/>
            <person name="Wu L."/>
            <person name="Ma J."/>
        </authorList>
    </citation>
    <scope>NUCLEOTIDE SEQUENCE [LARGE SCALE GENOMIC DNA]</scope>
    <source>
        <strain evidence="10">CCUG 53270</strain>
    </source>
</reference>
<keyword evidence="4" id="KW-0309">Germination</keyword>
<keyword evidence="6 8" id="KW-1133">Transmembrane helix</keyword>
<keyword evidence="7 8" id="KW-0472">Membrane</keyword>
<dbReference type="PANTHER" id="PTHR34975">
    <property type="entry name" value="SPORE GERMINATION PROTEIN A2"/>
    <property type="match status" value="1"/>
</dbReference>
<dbReference type="EMBL" id="JBHTLU010000031">
    <property type="protein sequence ID" value="MFD1223077.1"/>
    <property type="molecule type" value="Genomic_DNA"/>
</dbReference>
<evidence type="ECO:0000256" key="3">
    <source>
        <dbReference type="ARBA" id="ARBA00022448"/>
    </source>
</evidence>
<evidence type="ECO:0000256" key="1">
    <source>
        <dbReference type="ARBA" id="ARBA00004141"/>
    </source>
</evidence>
<feature type="transmembrane region" description="Helical" evidence="8">
    <location>
        <begin position="188"/>
        <end position="208"/>
    </location>
</feature>
<sequence length="364" mass="40669">MIEKGKISAGQLGILTLLLVGATGILTVPSITAKHAERDMWMSPVWGSISGFLTIYIAFQLEKLYPNKSIIEYSEAILGRWLGKISGLFVLFFLLHSCGGVVREYGEFIIGAFLQRTPLPVVIWSLVITCSFGVRGGLEVLARCSQVFFPICVVIFLVVVVSLIPDLKPHHILPVLEFGLTPSLEGSIIPHSWFVQFFLISFLLPFLGKGNGKGLLWGNISVTSLMLIFVVTNLTCLFLFDDKLTSRLTYPVYTAIRFSNPAGFLSHLESLVMMFWIMAGFVQTSVWYYSLVLGCAQWLGLSDYRPIVFPMGMLIAMNAVWVAPNLSTLITFISTTEIFFKYTVLLVLPIILLSIALLRKRWLH</sequence>
<feature type="transmembrane region" description="Helical" evidence="8">
    <location>
        <begin position="148"/>
        <end position="168"/>
    </location>
</feature>
<dbReference type="Proteomes" id="UP001597180">
    <property type="component" value="Unassembled WGS sequence"/>
</dbReference>
<evidence type="ECO:0000256" key="4">
    <source>
        <dbReference type="ARBA" id="ARBA00022544"/>
    </source>
</evidence>
<name>A0ABW3UQ93_9BACL</name>
<feature type="transmembrane region" description="Helical" evidence="8">
    <location>
        <begin position="273"/>
        <end position="295"/>
    </location>
</feature>
<dbReference type="InterPro" id="IPR004761">
    <property type="entry name" value="Spore_GerAB"/>
</dbReference>
<evidence type="ECO:0000256" key="7">
    <source>
        <dbReference type="ARBA" id="ARBA00023136"/>
    </source>
</evidence>
<dbReference type="PANTHER" id="PTHR34975:SF2">
    <property type="entry name" value="SPORE GERMINATION PROTEIN A2"/>
    <property type="match status" value="1"/>
</dbReference>
<feature type="transmembrane region" description="Helical" evidence="8">
    <location>
        <begin position="122"/>
        <end position="141"/>
    </location>
</feature>
<evidence type="ECO:0000256" key="2">
    <source>
        <dbReference type="ARBA" id="ARBA00007998"/>
    </source>
</evidence>
<feature type="transmembrane region" description="Helical" evidence="8">
    <location>
        <begin position="43"/>
        <end position="61"/>
    </location>
</feature>
<dbReference type="NCBIfam" id="TIGR00912">
    <property type="entry name" value="2A0309"/>
    <property type="match status" value="1"/>
</dbReference>
<evidence type="ECO:0000313" key="9">
    <source>
        <dbReference type="EMBL" id="MFD1223077.1"/>
    </source>
</evidence>
<accession>A0ABW3UQ93</accession>
<dbReference type="RefSeq" id="WP_345589094.1">
    <property type="nucleotide sequence ID" value="NZ_BAABJG010000015.1"/>
</dbReference>
<feature type="transmembrane region" description="Helical" evidence="8">
    <location>
        <begin position="81"/>
        <end position="102"/>
    </location>
</feature>
<feature type="transmembrane region" description="Helical" evidence="8">
    <location>
        <begin position="339"/>
        <end position="358"/>
    </location>
</feature>
<comment type="caution">
    <text evidence="9">The sequence shown here is derived from an EMBL/GenBank/DDBJ whole genome shotgun (WGS) entry which is preliminary data.</text>
</comment>
<evidence type="ECO:0000256" key="8">
    <source>
        <dbReference type="SAM" id="Phobius"/>
    </source>
</evidence>
<feature type="transmembrane region" description="Helical" evidence="8">
    <location>
        <begin position="215"/>
        <end position="240"/>
    </location>
</feature>
<comment type="subcellular location">
    <subcellularLocation>
        <location evidence="1">Membrane</location>
        <topology evidence="1">Multi-pass membrane protein</topology>
    </subcellularLocation>
</comment>